<accession>A0ABU5CFD5</accession>
<feature type="domain" description="Sporulation stage II protein D amidase enhancer LytB N-terminal" evidence="3">
    <location>
        <begin position="112"/>
        <end position="212"/>
    </location>
</feature>
<feature type="region of interest" description="Disordered" evidence="1">
    <location>
        <begin position="1"/>
        <end position="21"/>
    </location>
</feature>
<dbReference type="InterPro" id="IPR013693">
    <property type="entry name" value="SpoIID/LytB_N"/>
</dbReference>
<keyword evidence="2" id="KW-0472">Membrane</keyword>
<sequence>MKNYQKYLRQKKKQKRARTLQQLKKHPSLPRINQAKFPRRQRPAWKAAALLIAAGLFAIILVVPTIIVVPYTNSSGSENIMKEKQMNTTKSNNDDKAELADDSGMSVPVMRHQSQQIESIPLETYVARVVANEMPAEFEMEALKAQALAARTYVVYQLANKDKENGYVTDTEQDQVYRNDLELRKIMGKDYDKKMGKIKKAVAASKGQILTYEDNPIFPAFFSTSNGYTENSEDYWGNKLPYLRSVKSPWDEKSPKFMDQKTMEVTDVGRALGVSLPANGAIPVEVSRTDGHRVKEIKMGKKTFSGKEVREKLDLRSSDFTMEQKDNYLIFTTKGFGHGIGMSQYGANGMAKEGKNYKEIVKYYYKGVKISTLQETAPKLVSR</sequence>
<evidence type="ECO:0000256" key="2">
    <source>
        <dbReference type="SAM" id="Phobius"/>
    </source>
</evidence>
<dbReference type="InterPro" id="IPR013486">
    <property type="entry name" value="SpoIID/LytB"/>
</dbReference>
<dbReference type="Pfam" id="PF08486">
    <property type="entry name" value="SpoIID"/>
    <property type="match status" value="1"/>
</dbReference>
<dbReference type="Proteomes" id="UP001228376">
    <property type="component" value="Unassembled WGS sequence"/>
</dbReference>
<evidence type="ECO:0000259" key="3">
    <source>
        <dbReference type="Pfam" id="PF08486"/>
    </source>
</evidence>
<dbReference type="EMBL" id="JAROCA020000001">
    <property type="protein sequence ID" value="MDY0404577.1"/>
    <property type="molecule type" value="Genomic_DNA"/>
</dbReference>
<evidence type="ECO:0000313" key="5">
    <source>
        <dbReference type="Proteomes" id="UP001228376"/>
    </source>
</evidence>
<feature type="compositionally biased region" description="Basic residues" evidence="1">
    <location>
        <begin position="8"/>
        <end position="21"/>
    </location>
</feature>
<keyword evidence="5" id="KW-1185">Reference proteome</keyword>
<reference evidence="4 5" key="1">
    <citation type="submission" date="2023-10" db="EMBL/GenBank/DDBJ databases">
        <title>179-bfca-hs.</title>
        <authorList>
            <person name="Miliotis G."/>
            <person name="Sengupta P."/>
            <person name="Hameed A."/>
            <person name="Chuvochina M."/>
            <person name="Mcdonagh F."/>
            <person name="Simpson A.C."/>
            <person name="Singh N.K."/>
            <person name="Rekha P.D."/>
            <person name="Raman K."/>
            <person name="Hugenholtz P."/>
            <person name="Venkateswaran K."/>
        </authorList>
    </citation>
    <scope>NUCLEOTIDE SEQUENCE [LARGE SCALE GENOMIC DNA]</scope>
    <source>
        <strain evidence="4 5">179-BFC-A-HS</strain>
    </source>
</reference>
<dbReference type="PANTHER" id="PTHR30032">
    <property type="entry name" value="N-ACETYLMURAMOYL-L-ALANINE AMIDASE-RELATED"/>
    <property type="match status" value="1"/>
</dbReference>
<comment type="caution">
    <text evidence="4">The sequence shown here is derived from an EMBL/GenBank/DDBJ whole genome shotgun (WGS) entry which is preliminary data.</text>
</comment>
<dbReference type="NCBIfam" id="TIGR02870">
    <property type="entry name" value="spore_II_D"/>
    <property type="match status" value="1"/>
</dbReference>
<proteinExistence type="predicted"/>
<dbReference type="PANTHER" id="PTHR30032:SF4">
    <property type="entry name" value="AMIDASE ENHANCER"/>
    <property type="match status" value="1"/>
</dbReference>
<dbReference type="InterPro" id="IPR051922">
    <property type="entry name" value="Bact_Sporulation_Assoc"/>
</dbReference>
<name>A0ABU5CFD5_9BACI</name>
<feature type="transmembrane region" description="Helical" evidence="2">
    <location>
        <begin position="47"/>
        <end position="71"/>
    </location>
</feature>
<evidence type="ECO:0000313" key="4">
    <source>
        <dbReference type="EMBL" id="MDY0404577.1"/>
    </source>
</evidence>
<evidence type="ECO:0000256" key="1">
    <source>
        <dbReference type="SAM" id="MobiDB-lite"/>
    </source>
</evidence>
<gene>
    <name evidence="4" type="primary">spoIID</name>
    <name evidence="4" type="ORF">P5G51_003390</name>
</gene>
<keyword evidence="2" id="KW-1133">Transmembrane helix</keyword>
<dbReference type="NCBIfam" id="TIGR02669">
    <property type="entry name" value="SpoIID_LytB"/>
    <property type="match status" value="1"/>
</dbReference>
<keyword evidence="2" id="KW-0812">Transmembrane</keyword>
<protein>
    <submittedName>
        <fullName evidence="4">Stage II sporulation protein D</fullName>
    </submittedName>
</protein>
<dbReference type="InterPro" id="IPR014225">
    <property type="entry name" value="Spore_II_D_firmicutes"/>
</dbReference>
<organism evidence="4 5">
    <name type="scientific">Tigheibacillus jepli</name>
    <dbReference type="NCBI Taxonomy" id="3035914"/>
    <lineage>
        <taxon>Bacteria</taxon>
        <taxon>Bacillati</taxon>
        <taxon>Bacillota</taxon>
        <taxon>Bacilli</taxon>
        <taxon>Bacillales</taxon>
        <taxon>Bacillaceae</taxon>
        <taxon>Tigheibacillus</taxon>
    </lineage>
</organism>